<gene>
    <name evidence="2 4" type="ORF">BDZ99DRAFT_559577</name>
</gene>
<dbReference type="RefSeq" id="XP_033578489.1">
    <property type="nucleotide sequence ID" value="XM_033727263.1"/>
</dbReference>
<reference evidence="4" key="2">
    <citation type="submission" date="2020-04" db="EMBL/GenBank/DDBJ databases">
        <authorList>
            <consortium name="NCBI Genome Project"/>
        </authorList>
    </citation>
    <scope>NUCLEOTIDE SEQUENCE</scope>
    <source>
        <strain evidence="4">CBS 304.34</strain>
    </source>
</reference>
<proteinExistence type="predicted"/>
<feature type="non-terminal residue" evidence="2">
    <location>
        <position position="151"/>
    </location>
</feature>
<organism evidence="2">
    <name type="scientific">Mytilinidion resinicola</name>
    <dbReference type="NCBI Taxonomy" id="574789"/>
    <lineage>
        <taxon>Eukaryota</taxon>
        <taxon>Fungi</taxon>
        <taxon>Dikarya</taxon>
        <taxon>Ascomycota</taxon>
        <taxon>Pezizomycotina</taxon>
        <taxon>Dothideomycetes</taxon>
        <taxon>Pleosporomycetidae</taxon>
        <taxon>Mytilinidiales</taxon>
        <taxon>Mytilinidiaceae</taxon>
        <taxon>Mytilinidion</taxon>
    </lineage>
</organism>
<dbReference type="GeneID" id="54468156"/>
<dbReference type="EMBL" id="MU003698">
    <property type="protein sequence ID" value="KAF2811525.1"/>
    <property type="molecule type" value="Genomic_DNA"/>
</dbReference>
<dbReference type="PANTHER" id="PTHR24148:SF64">
    <property type="entry name" value="HETEROKARYON INCOMPATIBILITY DOMAIN-CONTAINING PROTEIN"/>
    <property type="match status" value="1"/>
</dbReference>
<dbReference type="InterPro" id="IPR010730">
    <property type="entry name" value="HET"/>
</dbReference>
<dbReference type="OrthoDB" id="2157530at2759"/>
<accession>A0A6A6YU81</accession>
<name>A0A6A6YU81_9PEZI</name>
<dbReference type="PANTHER" id="PTHR24148">
    <property type="entry name" value="ANKYRIN REPEAT DOMAIN-CONTAINING PROTEIN 39 HOMOLOG-RELATED"/>
    <property type="match status" value="1"/>
</dbReference>
<dbReference type="Proteomes" id="UP000504636">
    <property type="component" value="Unplaced"/>
</dbReference>
<dbReference type="AlphaFoldDB" id="A0A6A6YU81"/>
<evidence type="ECO:0000259" key="1">
    <source>
        <dbReference type="Pfam" id="PF06985"/>
    </source>
</evidence>
<evidence type="ECO:0000313" key="2">
    <source>
        <dbReference type="EMBL" id="KAF2811525.1"/>
    </source>
</evidence>
<keyword evidence="3" id="KW-1185">Reference proteome</keyword>
<sequence length="151" mass="16714">MKNIYANAIQVLVYLGEPSSDINALLEYLSHCLVVHSGGSVEVIPKPRAQIPSAAAVQKFLARRWFHRTWILQEVALAKCATVMLSANLQANIHDFLSCLEAGRNCAAMDPRDRVFALLGLVDEQSGISLRADYSKDVSWVFNEVATQILE</sequence>
<protein>
    <recommendedName>
        <fullName evidence="1">Heterokaryon incompatibility domain-containing protein</fullName>
    </recommendedName>
</protein>
<evidence type="ECO:0000313" key="4">
    <source>
        <dbReference type="RefSeq" id="XP_033578489.1"/>
    </source>
</evidence>
<dbReference type="InterPro" id="IPR052895">
    <property type="entry name" value="HetReg/Transcr_Mod"/>
</dbReference>
<reference evidence="2 4" key="1">
    <citation type="journal article" date="2020" name="Stud. Mycol.">
        <title>101 Dothideomycetes genomes: a test case for predicting lifestyles and emergence of pathogens.</title>
        <authorList>
            <person name="Haridas S."/>
            <person name="Albert R."/>
            <person name="Binder M."/>
            <person name="Bloem J."/>
            <person name="Labutti K."/>
            <person name="Salamov A."/>
            <person name="Andreopoulos B."/>
            <person name="Baker S."/>
            <person name="Barry K."/>
            <person name="Bills G."/>
            <person name="Bluhm B."/>
            <person name="Cannon C."/>
            <person name="Castanera R."/>
            <person name="Culley D."/>
            <person name="Daum C."/>
            <person name="Ezra D."/>
            <person name="Gonzalez J."/>
            <person name="Henrissat B."/>
            <person name="Kuo A."/>
            <person name="Liang C."/>
            <person name="Lipzen A."/>
            <person name="Lutzoni F."/>
            <person name="Magnuson J."/>
            <person name="Mondo S."/>
            <person name="Nolan M."/>
            <person name="Ohm R."/>
            <person name="Pangilinan J."/>
            <person name="Park H.-J."/>
            <person name="Ramirez L."/>
            <person name="Alfaro M."/>
            <person name="Sun H."/>
            <person name="Tritt A."/>
            <person name="Yoshinaga Y."/>
            <person name="Zwiers L.-H."/>
            <person name="Turgeon B."/>
            <person name="Goodwin S."/>
            <person name="Spatafora J."/>
            <person name="Crous P."/>
            <person name="Grigoriev I."/>
        </authorList>
    </citation>
    <scope>NUCLEOTIDE SEQUENCE</scope>
    <source>
        <strain evidence="2 4">CBS 304.34</strain>
    </source>
</reference>
<evidence type="ECO:0000313" key="3">
    <source>
        <dbReference type="Proteomes" id="UP000504636"/>
    </source>
</evidence>
<reference evidence="4" key="3">
    <citation type="submission" date="2025-04" db="UniProtKB">
        <authorList>
            <consortium name="RefSeq"/>
        </authorList>
    </citation>
    <scope>IDENTIFICATION</scope>
    <source>
        <strain evidence="4">CBS 304.34</strain>
    </source>
</reference>
<feature type="domain" description="Heterokaryon incompatibility" evidence="1">
    <location>
        <begin position="1"/>
        <end position="74"/>
    </location>
</feature>
<dbReference type="Pfam" id="PF06985">
    <property type="entry name" value="HET"/>
    <property type="match status" value="1"/>
</dbReference>